<dbReference type="Proteomes" id="UP000297549">
    <property type="component" value="Unassembled WGS sequence"/>
</dbReference>
<accession>A0A4Z0Q029</accession>
<sequence>MTPQGAGRHCAACQKVVVDFTQKTDAEILAVLAQAAGAACGRFGASQLGRVLQPLPAPQGAAWWQTALAATVALFSFRALAPDAARGQQLRVHPWYSRHSSEPEFKPTGKDKLAEVALNSEKADSAVVTGRVLDKTTGDGLPGVAVLIKGTTHYAFTDSDGNFSLPVANDERRLPLTFKQLGYLGIEIPQPAQPFVEVKMEVETMGYLAPYTPKGIWQRLSLIPWRVKNALHRE</sequence>
<comment type="caution">
    <text evidence="1">The sequence shown here is derived from an EMBL/GenBank/DDBJ whole genome shotgun (WGS) entry which is preliminary data.</text>
</comment>
<proteinExistence type="predicted"/>
<evidence type="ECO:0000313" key="2">
    <source>
        <dbReference type="Proteomes" id="UP000297549"/>
    </source>
</evidence>
<dbReference type="InterPro" id="IPR008969">
    <property type="entry name" value="CarboxyPept-like_regulatory"/>
</dbReference>
<dbReference type="Pfam" id="PF13715">
    <property type="entry name" value="CarbopepD_reg_2"/>
    <property type="match status" value="1"/>
</dbReference>
<dbReference type="Gene3D" id="2.60.40.1120">
    <property type="entry name" value="Carboxypeptidase-like, regulatory domain"/>
    <property type="match status" value="1"/>
</dbReference>
<protein>
    <recommendedName>
        <fullName evidence="3">Carboxypeptidase-like regulatory domain-containing protein</fullName>
    </recommendedName>
</protein>
<dbReference type="EMBL" id="SRLC01000002">
    <property type="protein sequence ID" value="TGE22481.1"/>
    <property type="molecule type" value="Genomic_DNA"/>
</dbReference>
<keyword evidence="2" id="KW-1185">Reference proteome</keyword>
<evidence type="ECO:0008006" key="3">
    <source>
        <dbReference type="Google" id="ProtNLM"/>
    </source>
</evidence>
<organism evidence="1 2">
    <name type="scientific">Hymenobacter aquaticus</name>
    <dbReference type="NCBI Taxonomy" id="1867101"/>
    <lineage>
        <taxon>Bacteria</taxon>
        <taxon>Pseudomonadati</taxon>
        <taxon>Bacteroidota</taxon>
        <taxon>Cytophagia</taxon>
        <taxon>Cytophagales</taxon>
        <taxon>Hymenobacteraceae</taxon>
        <taxon>Hymenobacter</taxon>
    </lineage>
</organism>
<reference evidence="1 2" key="1">
    <citation type="submission" date="2019-04" db="EMBL/GenBank/DDBJ databases">
        <authorList>
            <person name="Feng G."/>
            <person name="Zhang J."/>
            <person name="Zhu H."/>
        </authorList>
    </citation>
    <scope>NUCLEOTIDE SEQUENCE [LARGE SCALE GENOMIC DNA]</scope>
    <source>
        <strain evidence="1 2">JCM 31653</strain>
    </source>
</reference>
<evidence type="ECO:0000313" key="1">
    <source>
        <dbReference type="EMBL" id="TGE22481.1"/>
    </source>
</evidence>
<name>A0A4Z0Q029_9BACT</name>
<dbReference type="SUPFAM" id="SSF49464">
    <property type="entry name" value="Carboxypeptidase regulatory domain-like"/>
    <property type="match status" value="1"/>
</dbReference>
<dbReference type="AlphaFoldDB" id="A0A4Z0Q029"/>
<dbReference type="OrthoDB" id="7432683at2"/>
<gene>
    <name evidence="1" type="ORF">E5K00_13300</name>
</gene>